<dbReference type="AlphaFoldDB" id="A0A3B1D3H0"/>
<evidence type="ECO:0008006" key="2">
    <source>
        <dbReference type="Google" id="ProtNLM"/>
    </source>
</evidence>
<accession>A0A3B1D3H0</accession>
<organism evidence="1">
    <name type="scientific">hydrothermal vent metagenome</name>
    <dbReference type="NCBI Taxonomy" id="652676"/>
    <lineage>
        <taxon>unclassified sequences</taxon>
        <taxon>metagenomes</taxon>
        <taxon>ecological metagenomes</taxon>
    </lineage>
</organism>
<reference evidence="1" key="1">
    <citation type="submission" date="2018-06" db="EMBL/GenBank/DDBJ databases">
        <authorList>
            <person name="Zhirakovskaya E."/>
        </authorList>
    </citation>
    <scope>NUCLEOTIDE SEQUENCE</scope>
</reference>
<protein>
    <recommendedName>
        <fullName evidence="2">Methanolan biosynthesis EpsI domain-containing protein</fullName>
    </recommendedName>
</protein>
<name>A0A3B1D3H0_9ZZZZ</name>
<gene>
    <name evidence="1" type="ORF">MNBD_NITROSPIRAE01-1338</name>
</gene>
<dbReference type="EMBL" id="UOGF01000052">
    <property type="protein sequence ID" value="VAX29550.1"/>
    <property type="molecule type" value="Genomic_DNA"/>
</dbReference>
<sequence length="208" mass="23599">MISSRYALPFIVLAVMALVPTLIHSYAGLTSEDGRSTQAIRDSFADLRSDETNRKAKWVKKTFESTDWIERTYENREGGPLLLFVGRSYDPKRLYHHPELGLLSGSDLEALGTVELAQKPGRPIHLLKGKRGGGNVDLVVYALLYEDQFVDNPYFFQLRNALSFLFQARKPMTLFFVYDASALPERTLEDSRAVFLLNEAIDDFLSQT</sequence>
<evidence type="ECO:0000313" key="1">
    <source>
        <dbReference type="EMBL" id="VAX29550.1"/>
    </source>
</evidence>
<proteinExistence type="predicted"/>